<feature type="compositionally biased region" description="Basic and acidic residues" evidence="1">
    <location>
        <begin position="188"/>
        <end position="200"/>
    </location>
</feature>
<dbReference type="GO" id="GO:0016071">
    <property type="term" value="P:mRNA metabolic process"/>
    <property type="evidence" value="ECO:0007669"/>
    <property type="project" value="UniProtKB-ARBA"/>
</dbReference>
<dbReference type="RefSeq" id="XP_040661257.1">
    <property type="nucleotide sequence ID" value="XM_040800374.1"/>
</dbReference>
<evidence type="ECO:0000313" key="3">
    <source>
        <dbReference type="Proteomes" id="UP000076580"/>
    </source>
</evidence>
<dbReference type="Pfam" id="PF15365">
    <property type="entry name" value="PNRC"/>
    <property type="match status" value="1"/>
</dbReference>
<keyword evidence="3" id="KW-1185">Reference proteome</keyword>
<feature type="compositionally biased region" description="Low complexity" evidence="1">
    <location>
        <begin position="280"/>
        <end position="296"/>
    </location>
</feature>
<dbReference type="AlphaFoldDB" id="A0A151GXS6"/>
<gene>
    <name evidence="2" type="ORF">DCS_03050</name>
</gene>
<feature type="compositionally biased region" description="Pro residues" evidence="1">
    <location>
        <begin position="1"/>
        <end position="10"/>
    </location>
</feature>
<reference evidence="2 3" key="1">
    <citation type="journal article" date="2016" name="Sci. Rep.">
        <title>Insights into Adaptations to a Near-Obligate Nematode Endoparasitic Lifestyle from the Finished Genome of Drechmeria coniospora.</title>
        <authorList>
            <person name="Zhang L."/>
            <person name="Zhou Z."/>
            <person name="Guo Q."/>
            <person name="Fokkens L."/>
            <person name="Miskei M."/>
            <person name="Pocsi I."/>
            <person name="Zhang W."/>
            <person name="Chen M."/>
            <person name="Wang L."/>
            <person name="Sun Y."/>
            <person name="Donzelli B.G."/>
            <person name="Gibson D.M."/>
            <person name="Nelson D.R."/>
            <person name="Luo J.G."/>
            <person name="Rep M."/>
            <person name="Liu H."/>
            <person name="Yang S."/>
            <person name="Wang J."/>
            <person name="Krasnoff S.B."/>
            <person name="Xu Y."/>
            <person name="Molnar I."/>
            <person name="Lin M."/>
        </authorList>
    </citation>
    <scope>NUCLEOTIDE SEQUENCE [LARGE SCALE GENOMIC DNA]</scope>
    <source>
        <strain evidence="2 3">ARSEF 6962</strain>
    </source>
</reference>
<comment type="caution">
    <text evidence="2">The sequence shown here is derived from an EMBL/GenBank/DDBJ whole genome shotgun (WGS) entry which is preliminary data.</text>
</comment>
<organism evidence="2 3">
    <name type="scientific">Drechmeria coniospora</name>
    <name type="common">Nematophagous fungus</name>
    <name type="synonym">Meria coniospora</name>
    <dbReference type="NCBI Taxonomy" id="98403"/>
    <lineage>
        <taxon>Eukaryota</taxon>
        <taxon>Fungi</taxon>
        <taxon>Dikarya</taxon>
        <taxon>Ascomycota</taxon>
        <taxon>Pezizomycotina</taxon>
        <taxon>Sordariomycetes</taxon>
        <taxon>Hypocreomycetidae</taxon>
        <taxon>Hypocreales</taxon>
        <taxon>Ophiocordycipitaceae</taxon>
        <taxon>Drechmeria</taxon>
    </lineage>
</organism>
<dbReference type="Proteomes" id="UP000076580">
    <property type="component" value="Chromosome 01"/>
</dbReference>
<dbReference type="InterPro" id="IPR028322">
    <property type="entry name" value="PNRC-like_rgn"/>
</dbReference>
<evidence type="ECO:0000256" key="1">
    <source>
        <dbReference type="SAM" id="MobiDB-lite"/>
    </source>
</evidence>
<dbReference type="OrthoDB" id="2142961at2759"/>
<accession>A0A151GXS6</accession>
<dbReference type="EMBL" id="LAYC01000001">
    <property type="protein sequence ID" value="KYK61905.1"/>
    <property type="molecule type" value="Genomic_DNA"/>
</dbReference>
<proteinExistence type="predicted"/>
<feature type="compositionally biased region" description="Polar residues" evidence="1">
    <location>
        <begin position="87"/>
        <end position="98"/>
    </location>
</feature>
<feature type="region of interest" description="Disordered" evidence="1">
    <location>
        <begin position="1"/>
        <end position="113"/>
    </location>
</feature>
<dbReference type="GeneID" id="63715693"/>
<feature type="compositionally biased region" description="Polar residues" evidence="1">
    <location>
        <begin position="322"/>
        <end position="342"/>
    </location>
</feature>
<feature type="compositionally biased region" description="Polar residues" evidence="1">
    <location>
        <begin position="205"/>
        <end position="214"/>
    </location>
</feature>
<dbReference type="InParanoid" id="A0A151GXS6"/>
<protein>
    <recommendedName>
        <fullName evidence="4">Proteophosphoglycan 5</fullName>
    </recommendedName>
</protein>
<feature type="region of interest" description="Disordered" evidence="1">
    <location>
        <begin position="156"/>
        <end position="359"/>
    </location>
</feature>
<name>A0A151GXS6_DRECN</name>
<evidence type="ECO:0000313" key="2">
    <source>
        <dbReference type="EMBL" id="KYK61905.1"/>
    </source>
</evidence>
<feature type="compositionally biased region" description="Polar residues" evidence="1">
    <location>
        <begin position="254"/>
        <end position="269"/>
    </location>
</feature>
<sequence length="389" mass="40630">MNDLSPPPNKTPARRRNGRTDGKSGAQKAYASENDAATLNAQRHHPQRVVPLTPSKVGAGSPARTDAATAQASSKQRNRNKAKARNTPVSPELNSRGRQTPPHRSIPIPTKSATGAAFAGATFHASPAPSALPIPSFLAKSSNESPVFGNRTGIVQELSPPATDTDAHTPFRPASAPKSTESPLDFMFRAHREERERQFRDTSMGPDSSPSRLASASAVPVNGGHGSSYTPTVPSGRRAGSRYPPADFGGSDLDANSSRPLGPTFSTPYQERIKAARLGASPSQPSQLSSAQPYASTPSDDPTDALKRFLFGGGALGGASSNPGCPSTILSSASAAGETTHSTPPPAAQAGVPEQARSNNFQAMENDLRRILKLNTTKGTSPDRGFVSQ</sequence>
<evidence type="ECO:0008006" key="4">
    <source>
        <dbReference type="Google" id="ProtNLM"/>
    </source>
</evidence>